<feature type="domain" description="Helicase HerA central" evidence="1">
    <location>
        <begin position="139"/>
        <end position="303"/>
    </location>
</feature>
<gene>
    <name evidence="2" type="ORF">XA3_02170</name>
</gene>
<name>A0AAU9D5R8_9LACO</name>
<dbReference type="EMBL" id="AP026802">
    <property type="protein sequence ID" value="BDR57776.1"/>
    <property type="molecule type" value="Genomic_DNA"/>
</dbReference>
<dbReference type="RefSeq" id="WP_317635717.1">
    <property type="nucleotide sequence ID" value="NZ_AP026802.1"/>
</dbReference>
<dbReference type="KEGG" id="xap:XA3_02170"/>
<evidence type="ECO:0000313" key="3">
    <source>
        <dbReference type="Proteomes" id="UP001321861"/>
    </source>
</evidence>
<reference evidence="2 3" key="1">
    <citation type="journal article" date="2023" name="Microbiol. Spectr.">
        <title>Symbiosis of Carpenter Bees with Uncharacterized Lactic Acid Bacteria Showing NAD Auxotrophy.</title>
        <authorList>
            <person name="Kawasaki S."/>
            <person name="Ozawa K."/>
            <person name="Mori T."/>
            <person name="Yamamoto A."/>
            <person name="Ito M."/>
            <person name="Ohkuma M."/>
            <person name="Sakamoto M."/>
            <person name="Matsutani M."/>
        </authorList>
    </citation>
    <scope>NUCLEOTIDE SEQUENCE [LARGE SCALE GENOMIC DNA]</scope>
    <source>
        <strain evidence="2 3">XA3</strain>
    </source>
</reference>
<dbReference type="InterPro" id="IPR027417">
    <property type="entry name" value="P-loop_NTPase"/>
</dbReference>
<dbReference type="InterPro" id="IPR008571">
    <property type="entry name" value="HerA-like"/>
</dbReference>
<organism evidence="2 3">
    <name type="scientific">Xylocopilactobacillus apicola</name>
    <dbReference type="NCBI Taxonomy" id="2932184"/>
    <lineage>
        <taxon>Bacteria</taxon>
        <taxon>Bacillati</taxon>
        <taxon>Bacillota</taxon>
        <taxon>Bacilli</taxon>
        <taxon>Lactobacillales</taxon>
        <taxon>Lactobacillaceae</taxon>
        <taxon>Xylocopilactobacillus</taxon>
    </lineage>
</organism>
<dbReference type="PANTHER" id="PTHR42957:SF1">
    <property type="entry name" value="HELICASE MJ1565-RELATED"/>
    <property type="match status" value="1"/>
</dbReference>
<protein>
    <recommendedName>
        <fullName evidence="1">Helicase HerA central domain-containing protein</fullName>
    </recommendedName>
</protein>
<dbReference type="Gene3D" id="3.40.50.300">
    <property type="entry name" value="P-loop containing nucleotide triphosphate hydrolases"/>
    <property type="match status" value="2"/>
</dbReference>
<dbReference type="AlphaFoldDB" id="A0AAU9D5R8"/>
<dbReference type="InterPro" id="IPR002789">
    <property type="entry name" value="HerA_central"/>
</dbReference>
<evidence type="ECO:0000313" key="2">
    <source>
        <dbReference type="EMBL" id="BDR57776.1"/>
    </source>
</evidence>
<evidence type="ECO:0000259" key="1">
    <source>
        <dbReference type="Pfam" id="PF01935"/>
    </source>
</evidence>
<keyword evidence="3" id="KW-1185">Reference proteome</keyword>
<dbReference type="Pfam" id="PF01935">
    <property type="entry name" value="DUF87"/>
    <property type="match status" value="1"/>
</dbReference>
<dbReference type="Proteomes" id="UP001321861">
    <property type="component" value="Chromosome"/>
</dbReference>
<accession>A0AAU9D5R8</accession>
<sequence length="618" mass="70399">MPNPSKKLGVIVGVDGDLSQVGMYSMSNDSQFLWYGEILTGPKIGAFLTINQNDVKIIATVSREKIIDQQNTVKSVEFDNRFHKDSINRIVTLKTKGVIEDKKFQVTSQYVPMVGNEVTLTTKEELNLIFGLEKGEDSIYIGKSILEGQDIRLPINKFFASHIGIFGNTGSGKSNTLHKLYLELIKYDLFGVIFDTSQFFVIDFNGEYVAENMFGVTNNKEIFEINTRNEKEGRKLPIKKDYLFDADILAILFDARPATQVPFIRNALREYKKKIKDGESFADTEIGLLISILKSYKSVSAEALDNWIKAAESIGINPTTLENLKYILVKNKFGVMDMFSPDKVPVLEDGQITTHGYKYFNIDALKTKLAENFDEASEIYKLSFFLEFQKVYVSAWKSTNIEFINPLFHRIKSAFESLEKVIEIREQTADKFGGINIISLVHANQEIKRLIPMLLSKMIYDEQKSMVAGNTVTQTKHLIIDEAHNILNSEYHNNGDSWQDYRLSVFEEIIKEGRKFGFFLTLSSQRPADISPTIMSQLHNYIIHRLVNEKDLKMLENTMPTLDRSSYQMIPSLGQGEAIITGNSMQVPVFVKIEKEEVMRPKSDDVVLTELWMSSILN</sequence>
<proteinExistence type="predicted"/>
<dbReference type="SUPFAM" id="SSF52540">
    <property type="entry name" value="P-loop containing nucleoside triphosphate hydrolases"/>
    <property type="match status" value="1"/>
</dbReference>
<dbReference type="PANTHER" id="PTHR42957">
    <property type="entry name" value="HELICASE MJ1565-RELATED"/>
    <property type="match status" value="1"/>
</dbReference>